<dbReference type="Gene3D" id="3.20.20.100">
    <property type="entry name" value="NADP-dependent oxidoreductase domain"/>
    <property type="match status" value="1"/>
</dbReference>
<protein>
    <recommendedName>
        <fullName evidence="2">NADP-dependent oxidoreductase domain-containing protein</fullName>
    </recommendedName>
</protein>
<evidence type="ECO:0008006" key="2">
    <source>
        <dbReference type="Google" id="ProtNLM"/>
    </source>
</evidence>
<reference evidence="1" key="1">
    <citation type="submission" date="2018-05" db="EMBL/GenBank/DDBJ databases">
        <authorList>
            <person name="Lanie J.A."/>
            <person name="Ng W.-L."/>
            <person name="Kazmierczak K.M."/>
            <person name="Andrzejewski T.M."/>
            <person name="Davidsen T.M."/>
            <person name="Wayne K.J."/>
            <person name="Tettelin H."/>
            <person name="Glass J.I."/>
            <person name="Rusch D."/>
            <person name="Podicherti R."/>
            <person name="Tsui H.-C.T."/>
            <person name="Winkler M.E."/>
        </authorList>
    </citation>
    <scope>NUCLEOTIDE SEQUENCE</scope>
</reference>
<sequence>MAAELGIGIMVMEPLKEGRYVKELKGELDLTPLQEFGIETWAQALLSWVVFDPRASITIPATSRPERINENALSGSLGTMPQELREYVREEIVRLL</sequence>
<accession>A0A381RL80</accession>
<dbReference type="SUPFAM" id="SSF51430">
    <property type="entry name" value="NAD(P)-linked oxidoreductase"/>
    <property type="match status" value="1"/>
</dbReference>
<gene>
    <name evidence="1" type="ORF">METZ01_LOCUS44915</name>
</gene>
<dbReference type="InterPro" id="IPR036812">
    <property type="entry name" value="NAD(P)_OxRdtase_dom_sf"/>
</dbReference>
<name>A0A381RL80_9ZZZZ</name>
<dbReference type="EMBL" id="UINC01002028">
    <property type="protein sequence ID" value="SUZ92061.1"/>
    <property type="molecule type" value="Genomic_DNA"/>
</dbReference>
<dbReference type="AlphaFoldDB" id="A0A381RL80"/>
<proteinExistence type="predicted"/>
<organism evidence="1">
    <name type="scientific">marine metagenome</name>
    <dbReference type="NCBI Taxonomy" id="408172"/>
    <lineage>
        <taxon>unclassified sequences</taxon>
        <taxon>metagenomes</taxon>
        <taxon>ecological metagenomes</taxon>
    </lineage>
</organism>
<evidence type="ECO:0000313" key="1">
    <source>
        <dbReference type="EMBL" id="SUZ92061.1"/>
    </source>
</evidence>